<dbReference type="InterPro" id="IPR050093">
    <property type="entry name" value="ABC_SmlMolc_Importer"/>
</dbReference>
<proteinExistence type="predicted"/>
<evidence type="ECO:0000256" key="3">
    <source>
        <dbReference type="ARBA" id="ARBA00022840"/>
    </source>
</evidence>
<dbReference type="InterPro" id="IPR003439">
    <property type="entry name" value="ABC_transporter-like_ATP-bd"/>
</dbReference>
<dbReference type="SMART" id="SM00382">
    <property type="entry name" value="AAA"/>
    <property type="match status" value="1"/>
</dbReference>
<dbReference type="GO" id="GO:0015418">
    <property type="term" value="F:ABC-type quaternary ammonium compound transporting activity"/>
    <property type="evidence" value="ECO:0007669"/>
    <property type="project" value="UniProtKB-EC"/>
</dbReference>
<dbReference type="InterPro" id="IPR008995">
    <property type="entry name" value="Mo/tungstate-bd_C_term_dom"/>
</dbReference>
<feature type="domain" description="ABC transporter" evidence="5">
    <location>
        <begin position="4"/>
        <end position="234"/>
    </location>
</feature>
<keyword evidence="3 6" id="KW-0067">ATP-binding</keyword>
<dbReference type="Proteomes" id="UP000236642">
    <property type="component" value="Unassembled WGS sequence"/>
</dbReference>
<evidence type="ECO:0000313" key="6">
    <source>
        <dbReference type="EMBL" id="GBD08403.1"/>
    </source>
</evidence>
<dbReference type="FunFam" id="3.40.50.300:FF:000425">
    <property type="entry name" value="Probable ABC transporter, ATP-binding subunit"/>
    <property type="match status" value="1"/>
</dbReference>
<keyword evidence="6" id="KW-0378">Hydrolase</keyword>
<accession>A0A2H5Y4M9</accession>
<dbReference type="EMBL" id="BEHY01000009">
    <property type="protein sequence ID" value="GBD08403.1"/>
    <property type="molecule type" value="Genomic_DNA"/>
</dbReference>
<gene>
    <name evidence="6" type="primary">cysA_2</name>
    <name evidence="6" type="ORF">HRbin22_00643</name>
</gene>
<evidence type="ECO:0000256" key="1">
    <source>
        <dbReference type="ARBA" id="ARBA00022448"/>
    </source>
</evidence>
<dbReference type="GO" id="GO:0005524">
    <property type="term" value="F:ATP binding"/>
    <property type="evidence" value="ECO:0007669"/>
    <property type="project" value="UniProtKB-KW"/>
</dbReference>
<dbReference type="SUPFAM" id="SSF50331">
    <property type="entry name" value="MOP-like"/>
    <property type="match status" value="1"/>
</dbReference>
<dbReference type="Pfam" id="PF00005">
    <property type="entry name" value="ABC_tran"/>
    <property type="match status" value="1"/>
</dbReference>
<dbReference type="PROSITE" id="PS50893">
    <property type="entry name" value="ABC_TRANSPORTER_2"/>
    <property type="match status" value="1"/>
</dbReference>
<keyword evidence="1" id="KW-0813">Transport</keyword>
<organism evidence="6 7">
    <name type="scientific">Candidatus Thermoflexus japonica</name>
    <dbReference type="NCBI Taxonomy" id="2035417"/>
    <lineage>
        <taxon>Bacteria</taxon>
        <taxon>Bacillati</taxon>
        <taxon>Chloroflexota</taxon>
        <taxon>Thermoflexia</taxon>
        <taxon>Thermoflexales</taxon>
        <taxon>Thermoflexaceae</taxon>
        <taxon>Thermoflexus</taxon>
    </lineage>
</organism>
<evidence type="ECO:0000256" key="4">
    <source>
        <dbReference type="ARBA" id="ARBA00066388"/>
    </source>
</evidence>
<name>A0A2H5Y4M9_9CHLR</name>
<dbReference type="Gene3D" id="3.40.50.300">
    <property type="entry name" value="P-loop containing nucleotide triphosphate hydrolases"/>
    <property type="match status" value="1"/>
</dbReference>
<evidence type="ECO:0000256" key="2">
    <source>
        <dbReference type="ARBA" id="ARBA00022741"/>
    </source>
</evidence>
<dbReference type="AlphaFoldDB" id="A0A2H5Y4M9"/>
<keyword evidence="2" id="KW-0547">Nucleotide-binding</keyword>
<dbReference type="InterPro" id="IPR003593">
    <property type="entry name" value="AAA+_ATPase"/>
</dbReference>
<protein>
    <recommendedName>
        <fullName evidence="4">ABC-type quaternary amine transporter</fullName>
        <ecNumber evidence="4">7.6.2.9</ecNumber>
    </recommendedName>
</protein>
<dbReference type="InterPro" id="IPR017871">
    <property type="entry name" value="ABC_transporter-like_CS"/>
</dbReference>
<sequence length="360" mass="40311">MPSLKIIGLTRRYDHQVALDHVTFEVAHEEIMVILGPSGSGKSTLLRLIAGLEPPDEGRILLDGQDLTGVPPHRRRVGLMFQEYALFPHLNVFENIAFGLRMQRLPEPEIRERVRALLDQVGLSGYELREVHTLSGGEKQRVALARSLAPRPAVLLLDEPLGSLDRALREQLMREIRELLKAERMTALYVTHDQSEAMAVADRVLILHQGRIEQIGPPEALYQDPATPFVARFLDLGTLLEGHVVTPGEIAQVWTPLGILRGRPKGSLPPRARALILIRHTPRWSSPDPANVLTGEVIARSFRGLYVEIWMQIGMGRLRWLFPANTIEARPGEPLSLTIPAEDVLIWPVEDPQSSEDPRS</sequence>
<reference evidence="7" key="1">
    <citation type="submission" date="2017-09" db="EMBL/GenBank/DDBJ databases">
        <title>Metaegenomics of thermophilic ammonia-oxidizing enrichment culture.</title>
        <authorList>
            <person name="Kato S."/>
            <person name="Suzuki K."/>
        </authorList>
    </citation>
    <scope>NUCLEOTIDE SEQUENCE [LARGE SCALE GENOMIC DNA]</scope>
</reference>
<comment type="caution">
    <text evidence="6">The sequence shown here is derived from an EMBL/GenBank/DDBJ whole genome shotgun (WGS) entry which is preliminary data.</text>
</comment>
<evidence type="ECO:0000259" key="5">
    <source>
        <dbReference type="PROSITE" id="PS50893"/>
    </source>
</evidence>
<dbReference type="PANTHER" id="PTHR42781:SF4">
    <property type="entry name" value="SPERMIDINE_PUTRESCINE IMPORT ATP-BINDING PROTEIN POTA"/>
    <property type="match status" value="1"/>
</dbReference>
<dbReference type="GO" id="GO:0016887">
    <property type="term" value="F:ATP hydrolysis activity"/>
    <property type="evidence" value="ECO:0007669"/>
    <property type="project" value="InterPro"/>
</dbReference>
<dbReference type="SUPFAM" id="SSF52540">
    <property type="entry name" value="P-loop containing nucleoside triphosphate hydrolases"/>
    <property type="match status" value="1"/>
</dbReference>
<dbReference type="PANTHER" id="PTHR42781">
    <property type="entry name" value="SPERMIDINE/PUTRESCINE IMPORT ATP-BINDING PROTEIN POTA"/>
    <property type="match status" value="1"/>
</dbReference>
<dbReference type="PROSITE" id="PS00211">
    <property type="entry name" value="ABC_TRANSPORTER_1"/>
    <property type="match status" value="1"/>
</dbReference>
<dbReference type="EC" id="7.6.2.9" evidence="4"/>
<dbReference type="InterPro" id="IPR027417">
    <property type="entry name" value="P-loop_NTPase"/>
</dbReference>
<evidence type="ECO:0000313" key="7">
    <source>
        <dbReference type="Proteomes" id="UP000236642"/>
    </source>
</evidence>